<gene>
    <name evidence="3" type="ORF">HDF09_003169</name>
</gene>
<name>A0A7W8IJY5_9BACT</name>
<evidence type="ECO:0000259" key="2">
    <source>
        <dbReference type="Pfam" id="PF06580"/>
    </source>
</evidence>
<dbReference type="InterPro" id="IPR036890">
    <property type="entry name" value="HATPase_C_sf"/>
</dbReference>
<dbReference type="Pfam" id="PF06580">
    <property type="entry name" value="His_kinase"/>
    <property type="match status" value="1"/>
</dbReference>
<evidence type="ECO:0000313" key="4">
    <source>
        <dbReference type="Proteomes" id="UP000568106"/>
    </source>
</evidence>
<dbReference type="EMBL" id="JACHDY010000004">
    <property type="protein sequence ID" value="MBB5318472.1"/>
    <property type="molecule type" value="Genomic_DNA"/>
</dbReference>
<evidence type="ECO:0000313" key="3">
    <source>
        <dbReference type="EMBL" id="MBB5318472.1"/>
    </source>
</evidence>
<sequence>MHPAIFVSASVLLGTLFALQEWMTMRLWSYRMSIGLLFAAWCVQYFLWGVICWLLWRWCGPWIQRANAFRIFAQVLPLSIVTSVVEEMIWVACFPRLPLNRPHMTYWHRLAFHLDAEFVDNLVIFWCAFVLFRGIGYYQKFREKEAAAAQLSVELAQAQIAALRMQLNPHFLFNTMNSISSLMRTDIAAADTMLEQLGSLLRITLERGEVQFIRLNDEMEFVEMYLAMQERRFTGRVHQQLWVHPELHDALVPAMILQPLIENAYTHGLSRLDSNGLLHIEATRKDSRLTLSVLNNGAGLNSNPPKASDGQGVGLANIRSRLQLHYGDQHTFCIREVARDQVEVTITLPLQFSSSPAETLTRFGA</sequence>
<dbReference type="PANTHER" id="PTHR34220">
    <property type="entry name" value="SENSOR HISTIDINE KINASE YPDA"/>
    <property type="match status" value="1"/>
</dbReference>
<feature type="transmembrane region" description="Helical" evidence="1">
    <location>
        <begin position="68"/>
        <end position="90"/>
    </location>
</feature>
<feature type="transmembrane region" description="Helical" evidence="1">
    <location>
        <begin position="34"/>
        <end position="56"/>
    </location>
</feature>
<dbReference type="Proteomes" id="UP000568106">
    <property type="component" value="Unassembled WGS sequence"/>
</dbReference>
<keyword evidence="4" id="KW-1185">Reference proteome</keyword>
<protein>
    <recommendedName>
        <fullName evidence="2">Signal transduction histidine kinase internal region domain-containing protein</fullName>
    </recommendedName>
</protein>
<proteinExistence type="predicted"/>
<keyword evidence="1" id="KW-0812">Transmembrane</keyword>
<dbReference type="InterPro" id="IPR050640">
    <property type="entry name" value="Bact_2-comp_sensor_kinase"/>
</dbReference>
<dbReference type="SUPFAM" id="SSF55874">
    <property type="entry name" value="ATPase domain of HSP90 chaperone/DNA topoisomerase II/histidine kinase"/>
    <property type="match status" value="1"/>
</dbReference>
<dbReference type="InterPro" id="IPR010559">
    <property type="entry name" value="Sig_transdc_His_kin_internal"/>
</dbReference>
<dbReference type="GO" id="GO:0000155">
    <property type="term" value="F:phosphorelay sensor kinase activity"/>
    <property type="evidence" value="ECO:0007669"/>
    <property type="project" value="InterPro"/>
</dbReference>
<dbReference type="AlphaFoldDB" id="A0A7W8IJY5"/>
<feature type="domain" description="Signal transduction histidine kinase internal region" evidence="2">
    <location>
        <begin position="158"/>
        <end position="236"/>
    </location>
</feature>
<dbReference type="PANTHER" id="PTHR34220:SF7">
    <property type="entry name" value="SENSOR HISTIDINE KINASE YPDA"/>
    <property type="match status" value="1"/>
</dbReference>
<accession>A0A7W8IJY5</accession>
<organism evidence="3 4">
    <name type="scientific">Tunturiibacter empetritectus</name>
    <dbReference type="NCBI Taxonomy" id="3069691"/>
    <lineage>
        <taxon>Bacteria</taxon>
        <taxon>Pseudomonadati</taxon>
        <taxon>Acidobacteriota</taxon>
        <taxon>Terriglobia</taxon>
        <taxon>Terriglobales</taxon>
        <taxon>Acidobacteriaceae</taxon>
        <taxon>Tunturiibacter</taxon>
    </lineage>
</organism>
<keyword evidence="1" id="KW-0472">Membrane</keyword>
<evidence type="ECO:0000256" key="1">
    <source>
        <dbReference type="SAM" id="Phobius"/>
    </source>
</evidence>
<dbReference type="Gene3D" id="3.30.565.10">
    <property type="entry name" value="Histidine kinase-like ATPase, C-terminal domain"/>
    <property type="match status" value="1"/>
</dbReference>
<comment type="caution">
    <text evidence="3">The sequence shown here is derived from an EMBL/GenBank/DDBJ whole genome shotgun (WGS) entry which is preliminary data.</text>
</comment>
<feature type="transmembrane region" description="Helical" evidence="1">
    <location>
        <begin position="110"/>
        <end position="132"/>
    </location>
</feature>
<reference evidence="3" key="1">
    <citation type="submission" date="2020-08" db="EMBL/GenBank/DDBJ databases">
        <title>Genomic Encyclopedia of Type Strains, Phase IV (KMG-V): Genome sequencing to study the core and pangenomes of soil and plant-associated prokaryotes.</title>
        <authorList>
            <person name="Whitman W."/>
        </authorList>
    </citation>
    <scope>NUCLEOTIDE SEQUENCE [LARGE SCALE GENOMIC DNA]</scope>
    <source>
        <strain evidence="3">M8UP27</strain>
    </source>
</reference>
<keyword evidence="1" id="KW-1133">Transmembrane helix</keyword>
<dbReference type="GO" id="GO:0016020">
    <property type="term" value="C:membrane"/>
    <property type="evidence" value="ECO:0007669"/>
    <property type="project" value="InterPro"/>
</dbReference>